<dbReference type="AlphaFoldDB" id="Q0WM44"/>
<proteinExistence type="evidence at transcript level"/>
<name>Q0WM44_ARATH</name>
<organism evidence="2">
    <name type="scientific">Arabidopsis thaliana</name>
    <name type="common">Mouse-ear cress</name>
    <dbReference type="NCBI Taxonomy" id="3702"/>
    <lineage>
        <taxon>Eukaryota</taxon>
        <taxon>Viridiplantae</taxon>
        <taxon>Streptophyta</taxon>
        <taxon>Embryophyta</taxon>
        <taxon>Tracheophyta</taxon>
        <taxon>Spermatophyta</taxon>
        <taxon>Magnoliopsida</taxon>
        <taxon>eudicotyledons</taxon>
        <taxon>Gunneridae</taxon>
        <taxon>Pentapetalae</taxon>
        <taxon>rosids</taxon>
        <taxon>malvids</taxon>
        <taxon>Brassicales</taxon>
        <taxon>Brassicaceae</taxon>
        <taxon>Camelineae</taxon>
        <taxon>Arabidopsis</taxon>
    </lineage>
</organism>
<feature type="region of interest" description="Disordered" evidence="1">
    <location>
        <begin position="1"/>
        <end position="37"/>
    </location>
</feature>
<sequence length="37" mass="4461">MRKTIQEKVRKRKGHTIHRSEKRRKEIGSSCLLVDQK</sequence>
<evidence type="ECO:0000256" key="1">
    <source>
        <dbReference type="SAM" id="MobiDB-lite"/>
    </source>
</evidence>
<accession>Q0WM44</accession>
<protein>
    <submittedName>
        <fullName evidence="2">Uncharacterized protein</fullName>
    </submittedName>
</protein>
<evidence type="ECO:0000313" key="2">
    <source>
        <dbReference type="EMBL" id="BAF01812.1"/>
    </source>
</evidence>
<feature type="compositionally biased region" description="Basic residues" evidence="1">
    <location>
        <begin position="9"/>
        <end position="22"/>
    </location>
</feature>
<dbReference type="EMBL" id="AK229987">
    <property type="protein sequence ID" value="BAF01812.1"/>
    <property type="molecule type" value="mRNA"/>
</dbReference>
<reference evidence="2" key="1">
    <citation type="submission" date="2006-07" db="EMBL/GenBank/DDBJ databases">
        <title>Large-scale analysis of RIKEN Arabidopsis full-length (RAFL) cDNAs.</title>
        <authorList>
            <person name="Totoki Y."/>
            <person name="Seki M."/>
            <person name="Ishida J."/>
            <person name="Nakajima M."/>
            <person name="Enju A."/>
            <person name="Morosawa T."/>
            <person name="Kamiya A."/>
            <person name="Narusaka M."/>
            <person name="Shin-i T."/>
            <person name="Nakagawa M."/>
            <person name="Sakamoto N."/>
            <person name="Oishi K."/>
            <person name="Kohara Y."/>
            <person name="Kobayashi M."/>
            <person name="Toyoda A."/>
            <person name="Sakaki Y."/>
            <person name="Sakurai T."/>
            <person name="Iida K."/>
            <person name="Akiyama K."/>
            <person name="Satou M."/>
            <person name="Toyoda T."/>
            <person name="Konagaya A."/>
            <person name="Carninci P."/>
            <person name="Kawai J."/>
            <person name="Hayashizaki Y."/>
            <person name="Shinozaki K."/>
        </authorList>
    </citation>
    <scope>NUCLEOTIDE SEQUENCE</scope>
</reference>